<dbReference type="AlphaFoldDB" id="A0A401JGB7"/>
<name>A0A401JGB7_9PROT</name>
<proteinExistence type="predicted"/>
<gene>
    <name evidence="1" type="ORF">SFMTTN_2488</name>
</gene>
<dbReference type="Proteomes" id="UP000286806">
    <property type="component" value="Unassembled WGS sequence"/>
</dbReference>
<reference evidence="1 2" key="1">
    <citation type="journal article" date="2019" name="Front. Microbiol.">
        <title>Genomes of Neutrophilic Sulfur-Oxidizing Chemolithoautotrophs Representing 9 Proteobacterial Species From 8 Genera.</title>
        <authorList>
            <person name="Watanabe T."/>
            <person name="Kojima H."/>
            <person name="Umezawa K."/>
            <person name="Hori C."/>
            <person name="Takasuka T.E."/>
            <person name="Kato Y."/>
            <person name="Fukui M."/>
        </authorList>
    </citation>
    <scope>NUCLEOTIDE SEQUENCE [LARGE SCALE GENOMIC DNA]</scope>
    <source>
        <strain evidence="1 2">TTN</strain>
    </source>
</reference>
<keyword evidence="1" id="KW-0648">Protein biosynthesis</keyword>
<accession>A0A401JGB7</accession>
<dbReference type="RefSeq" id="WP_124705451.1">
    <property type="nucleotide sequence ID" value="NZ_BGOW01000024.1"/>
</dbReference>
<dbReference type="OrthoDB" id="8563043at2"/>
<protein>
    <submittedName>
        <fullName evidence="1">Predicted secretion system X translation initiation factor</fullName>
    </submittedName>
</protein>
<evidence type="ECO:0000313" key="1">
    <source>
        <dbReference type="EMBL" id="GBL46664.1"/>
    </source>
</evidence>
<organism evidence="1 2">
    <name type="scientific">Sulfuriferula multivorans</name>
    <dbReference type="NCBI Taxonomy" id="1559896"/>
    <lineage>
        <taxon>Bacteria</taxon>
        <taxon>Pseudomonadati</taxon>
        <taxon>Pseudomonadota</taxon>
        <taxon>Betaproteobacteria</taxon>
        <taxon>Nitrosomonadales</taxon>
        <taxon>Sulfuricellaceae</taxon>
        <taxon>Sulfuriferula</taxon>
    </lineage>
</organism>
<keyword evidence="1" id="KW-0396">Initiation factor</keyword>
<evidence type="ECO:0000313" key="2">
    <source>
        <dbReference type="Proteomes" id="UP000286806"/>
    </source>
</evidence>
<sequence length="172" mass="18825">MALTPRKRQILLGTALAATLIAVVWEHEQTQSEPATEVVAPLKHNTARTTDARDGVHLALDKLHRNGDARLTEIKDAFQVQSWYVPPPPPPALPAVPPPPPAPPPLPFTYMGQLLEDGKLTVFLTRQDQNYAVQPGATLDGTYRVDSVAPQRVVFTYLPLNQQQSLAIGNVN</sequence>
<dbReference type="GO" id="GO:0003743">
    <property type="term" value="F:translation initiation factor activity"/>
    <property type="evidence" value="ECO:0007669"/>
    <property type="project" value="UniProtKB-KW"/>
</dbReference>
<keyword evidence="2" id="KW-1185">Reference proteome</keyword>
<comment type="caution">
    <text evidence="1">The sequence shown here is derived from an EMBL/GenBank/DDBJ whole genome shotgun (WGS) entry which is preliminary data.</text>
</comment>
<dbReference type="EMBL" id="BGOW01000024">
    <property type="protein sequence ID" value="GBL46664.1"/>
    <property type="molecule type" value="Genomic_DNA"/>
</dbReference>